<dbReference type="Gene3D" id="2.60.40.1940">
    <property type="match status" value="1"/>
</dbReference>
<keyword evidence="8" id="KW-0325">Glycoprotein</keyword>
<dbReference type="Gene3D" id="2.60.120.1540">
    <property type="match status" value="1"/>
</dbReference>
<keyword evidence="5" id="KW-0732">Signal</keyword>
<keyword evidence="6" id="KW-0722">Serine protease inhibitor</keyword>
<evidence type="ECO:0000256" key="4">
    <source>
        <dbReference type="ARBA" id="ARBA00022690"/>
    </source>
</evidence>
<dbReference type="PANTHER" id="PTHR11412">
    <property type="entry name" value="MACROGLOBULIN / COMPLEMENT"/>
    <property type="match status" value="1"/>
</dbReference>
<dbReference type="Pfam" id="PF01835">
    <property type="entry name" value="MG2"/>
    <property type="match status" value="1"/>
</dbReference>
<comment type="similarity">
    <text evidence="2">Belongs to the protease inhibitor I39 (alpha-2-macroglobulin) family.</text>
</comment>
<feature type="domain" description="Alpha-2-macroglobulin bait region" evidence="9">
    <location>
        <begin position="417"/>
        <end position="552"/>
    </location>
</feature>
<dbReference type="SUPFAM" id="SSF48239">
    <property type="entry name" value="Terpenoid cyclases/Protein prenyltransferases"/>
    <property type="match status" value="1"/>
</dbReference>
<dbReference type="SUPFAM" id="SSF81296">
    <property type="entry name" value="E set domains"/>
    <property type="match status" value="1"/>
</dbReference>
<dbReference type="Pfam" id="PF07678">
    <property type="entry name" value="TED_complement"/>
    <property type="match status" value="1"/>
</dbReference>
<dbReference type="InterPro" id="IPR019742">
    <property type="entry name" value="MacrogloblnA2_CS"/>
</dbReference>
<proteinExistence type="inferred from homology"/>
<evidence type="ECO:0000259" key="9">
    <source>
        <dbReference type="SMART" id="SM01359"/>
    </source>
</evidence>
<dbReference type="InterPro" id="IPR001599">
    <property type="entry name" value="Macroglobln_a2"/>
</dbReference>
<dbReference type="InterPro" id="IPR011625">
    <property type="entry name" value="A2M_N_BRD"/>
</dbReference>
<dbReference type="CDD" id="cd02897">
    <property type="entry name" value="A2M_2"/>
    <property type="match status" value="1"/>
</dbReference>
<dbReference type="SMART" id="SM01419">
    <property type="entry name" value="Thiol-ester_cl"/>
    <property type="match status" value="1"/>
</dbReference>
<keyword evidence="13" id="KW-1185">Reference proteome</keyword>
<dbReference type="InterPro" id="IPR014756">
    <property type="entry name" value="Ig_E-set"/>
</dbReference>
<evidence type="ECO:0000256" key="3">
    <source>
        <dbReference type="ARBA" id="ARBA00022525"/>
    </source>
</evidence>
<evidence type="ECO:0000256" key="5">
    <source>
        <dbReference type="ARBA" id="ARBA00022729"/>
    </source>
</evidence>
<dbReference type="GeneTree" id="ENSGT00940000162996"/>
<dbReference type="Pfam" id="PF17791">
    <property type="entry name" value="MG3"/>
    <property type="match status" value="1"/>
</dbReference>
<accession>A0A8D0CQ98</accession>
<keyword evidence="3" id="KW-0964">Secreted</keyword>
<dbReference type="FunFam" id="1.50.10.20:FF:000001">
    <property type="entry name" value="CD109 isoform 1"/>
    <property type="match status" value="1"/>
</dbReference>
<dbReference type="Gene3D" id="2.60.40.10">
    <property type="entry name" value="Immunoglobulins"/>
    <property type="match status" value="2"/>
</dbReference>
<keyword evidence="4" id="KW-0646">Protease inhibitor</keyword>
<comment type="subcellular location">
    <subcellularLocation>
        <location evidence="1">Secreted</location>
    </subcellularLocation>
</comment>
<dbReference type="GO" id="GO:0004867">
    <property type="term" value="F:serine-type endopeptidase inhibitor activity"/>
    <property type="evidence" value="ECO:0007669"/>
    <property type="project" value="UniProtKB-KW"/>
</dbReference>
<dbReference type="GO" id="GO:0007399">
    <property type="term" value="P:nervous system development"/>
    <property type="evidence" value="ECO:0007669"/>
    <property type="project" value="UniProtKB-ARBA"/>
</dbReference>
<name>A0A8D0CQ98_SANLU</name>
<evidence type="ECO:0000259" key="11">
    <source>
        <dbReference type="SMART" id="SM01361"/>
    </source>
</evidence>
<reference evidence="12" key="1">
    <citation type="submission" date="2025-08" db="UniProtKB">
        <authorList>
            <consortium name="Ensembl"/>
        </authorList>
    </citation>
    <scope>IDENTIFICATION</scope>
</reference>
<dbReference type="InterPro" id="IPR013783">
    <property type="entry name" value="Ig-like_fold"/>
</dbReference>
<protein>
    <recommendedName>
        <fullName evidence="14">Alpha-2-macroglobulin-like</fullName>
    </recommendedName>
</protein>
<dbReference type="Pfam" id="PF17789">
    <property type="entry name" value="MG4"/>
    <property type="match status" value="1"/>
</dbReference>
<dbReference type="InterPro" id="IPR008930">
    <property type="entry name" value="Terpenoid_cyclase/PrenylTrfase"/>
</dbReference>
<dbReference type="SMART" id="SM01361">
    <property type="entry name" value="A2M_recep"/>
    <property type="match status" value="1"/>
</dbReference>
<organism evidence="12 13">
    <name type="scientific">Sander lucioperca</name>
    <name type="common">Pike-perch</name>
    <name type="synonym">Perca lucioperca</name>
    <dbReference type="NCBI Taxonomy" id="283035"/>
    <lineage>
        <taxon>Eukaryota</taxon>
        <taxon>Metazoa</taxon>
        <taxon>Chordata</taxon>
        <taxon>Craniata</taxon>
        <taxon>Vertebrata</taxon>
        <taxon>Euteleostomi</taxon>
        <taxon>Actinopterygii</taxon>
        <taxon>Neopterygii</taxon>
        <taxon>Teleostei</taxon>
        <taxon>Neoteleostei</taxon>
        <taxon>Acanthomorphata</taxon>
        <taxon>Eupercaria</taxon>
        <taxon>Perciformes</taxon>
        <taxon>Percoidei</taxon>
        <taxon>Percidae</taxon>
        <taxon>Luciopercinae</taxon>
        <taxon>Sander</taxon>
    </lineage>
</organism>
<dbReference type="SMART" id="SM01359">
    <property type="entry name" value="A2M_N_2"/>
    <property type="match status" value="1"/>
</dbReference>
<dbReference type="InterPro" id="IPR050473">
    <property type="entry name" value="A2M/Complement_sys"/>
</dbReference>
<feature type="domain" description="Alpha-2-macroglobulin" evidence="10">
    <location>
        <begin position="655"/>
        <end position="744"/>
    </location>
</feature>
<dbReference type="PROSITE" id="PS00477">
    <property type="entry name" value="ALPHA_2_MACROGLOBULIN"/>
    <property type="match status" value="1"/>
</dbReference>
<dbReference type="InterPro" id="IPR036595">
    <property type="entry name" value="A-macroglobulin_rcpt-bd_sf"/>
</dbReference>
<evidence type="ECO:0000313" key="12">
    <source>
        <dbReference type="Ensembl" id="ENSSLUP00000007400.1"/>
    </source>
</evidence>
<dbReference type="Pfam" id="PF07677">
    <property type="entry name" value="A2M_recep"/>
    <property type="match status" value="1"/>
</dbReference>
<dbReference type="SMART" id="SM01360">
    <property type="entry name" value="A2M"/>
    <property type="match status" value="1"/>
</dbReference>
<evidence type="ECO:0000256" key="1">
    <source>
        <dbReference type="ARBA" id="ARBA00004613"/>
    </source>
</evidence>
<gene>
    <name evidence="12" type="primary">LOC116039004</name>
</gene>
<evidence type="ECO:0000256" key="8">
    <source>
        <dbReference type="ARBA" id="ARBA00023180"/>
    </source>
</evidence>
<evidence type="ECO:0000256" key="6">
    <source>
        <dbReference type="ARBA" id="ARBA00022900"/>
    </source>
</evidence>
<dbReference type="InterPro" id="IPR002890">
    <property type="entry name" value="MG2"/>
</dbReference>
<dbReference type="Pfam" id="PF07703">
    <property type="entry name" value="A2M_BRD"/>
    <property type="match status" value="1"/>
</dbReference>
<dbReference type="InterPro" id="IPR011626">
    <property type="entry name" value="Alpha-macroglobulin_TED"/>
</dbReference>
<dbReference type="FunFam" id="2.60.40.1930:FF:000001">
    <property type="entry name" value="CD109 isoform 3"/>
    <property type="match status" value="1"/>
</dbReference>
<dbReference type="InterPro" id="IPR009048">
    <property type="entry name" value="A-macroglobulin_rcpt-bd"/>
</dbReference>
<dbReference type="InterPro" id="IPR040839">
    <property type="entry name" value="MG4"/>
</dbReference>
<dbReference type="Ensembl" id="ENSSLUT00000007617.1">
    <property type="protein sequence ID" value="ENSSLUP00000007400.1"/>
    <property type="gene ID" value="ENSSLUG00000003095.1"/>
</dbReference>
<dbReference type="InterPro" id="IPR047565">
    <property type="entry name" value="Alpha-macroglob_thiol-ester_cl"/>
</dbReference>
<evidence type="ECO:0000256" key="2">
    <source>
        <dbReference type="ARBA" id="ARBA00010952"/>
    </source>
</evidence>
<dbReference type="Gene3D" id="1.50.10.20">
    <property type="match status" value="1"/>
</dbReference>
<dbReference type="InterPro" id="IPR041813">
    <property type="entry name" value="A2M_TED"/>
</dbReference>
<dbReference type="GO" id="GO:0005615">
    <property type="term" value="C:extracellular space"/>
    <property type="evidence" value="ECO:0007669"/>
    <property type="project" value="InterPro"/>
</dbReference>
<dbReference type="Gene3D" id="6.20.50.160">
    <property type="match status" value="1"/>
</dbReference>
<dbReference type="Pfam" id="PF00207">
    <property type="entry name" value="A2M"/>
    <property type="match status" value="1"/>
</dbReference>
<evidence type="ECO:0000313" key="13">
    <source>
        <dbReference type="Proteomes" id="UP000694568"/>
    </source>
</evidence>
<keyword evidence="7" id="KW-1015">Disulfide bond</keyword>
<reference evidence="12" key="2">
    <citation type="submission" date="2025-09" db="UniProtKB">
        <authorList>
            <consortium name="Ensembl"/>
        </authorList>
    </citation>
    <scope>IDENTIFICATION</scope>
</reference>
<dbReference type="InterPro" id="IPR041555">
    <property type="entry name" value="MG3"/>
</dbReference>
<dbReference type="Gene3D" id="2.20.130.20">
    <property type="match status" value="1"/>
</dbReference>
<feature type="domain" description="Alpha-macroglobulin receptor-binding" evidence="11">
    <location>
        <begin position="1238"/>
        <end position="1328"/>
    </location>
</feature>
<dbReference type="Gene3D" id="2.60.40.690">
    <property type="entry name" value="Alpha-macroglobulin, receptor-binding domain"/>
    <property type="match status" value="1"/>
</dbReference>
<dbReference type="SUPFAM" id="SSF49410">
    <property type="entry name" value="Alpha-macroglobulin receptor domain"/>
    <property type="match status" value="1"/>
</dbReference>
<evidence type="ECO:0008006" key="14">
    <source>
        <dbReference type="Google" id="ProtNLM"/>
    </source>
</evidence>
<sequence>MYCMCVCGCRQYMVAIPAILESGAETKFCASLLQPSETLEMSVTLMSQEKNTILLKKSSSKEFHTCTEFKVPLVQDEVVQNFVVEVRGNTFYSKEVRKVKIKVYRPMTFIQTDKPIYLPGQTVHFRVITLDTKLRPVNQLDSNSNRIGQWLNETSNSKILQLSYALNSEAREGAYQVTVSIGLDKIQHSFKVEKYVLPKFDLQINASDEVSINREEIKAEVCATYTYGQPVPGSVDFKVCRPLDAYVGIPLTDKRGCATFIFTMSTFTKIDQKVLRDVLQLSANMEEEGTEKTTVISYVVGKLSFTDTPKIYSKGSNVEGKVKAVYYNNTPIPDMPVFLFEGERWSARWLQNLTTDSDGVATFSFSTADFKGDIHLQVSDTPTLGYPPYRTPYYDSKDHTVSLATLSSPDTKTVSFLDVKKKDEPLSCDKEEDISIQYTVVGEAQGFMDVMYLVSVMIVVHVSVNEGEVSFKLTVSPDMAPDVQVVAYAILPSETVIANSADFSTEKCFSQKVSLEFCPTSAVPGEETIMQVTAQPESLCGVSAVDQSVLIKEPGKTLDADKIFQLLPVTKLSYIPYDIEDSVECLPLRPRKYNVGMKMATNMDIRVPSCLKYKGNEYYQVMVAGFPVPEAAGAPNMPSPDISPLVTVRTFFPETWIWDLVEVGESGTKDVSLTVPDTITTWETEAFCLSPQGFGLAPRKNITVFQPFFLELSLPYSIIRGEHFELKATTFNYLTSCIMVTVTPTPSLDYTLTPLSGDQYTSCLCGISNFLFFLGVVNVSVSAEAVTSQISCDNEVVSVPERGRIDVVTRPLIVKAEGTEMTKTYNWLLCPKGQYDEMNIQLPENVIDGSARASVSVLGDILGRALKNLDGLLQMPYGCGEQNMALLAPNIYILEYLRNTQQLTPAIREKATNFLTSGYQRQLNYKDKDGAYSTFGAGPGNTWLTAFVLRSFSKAQSFIYIDPANIEASVTWLKSKQRKNGCFEQSGKLFHNIMKGGVSDEVTLSAYITAAFLEMNILSCLKKSISDLSNTYTTALLAYVFTLARDMETRAHLLKHLDAVGGFLHWSQTATETSASLSVEISSYVLLAKLSASPTVEDLGYASRIVRWLTSQQNYYGGFSSTQDTVVALQALALYSTLVFSLKGSSTVTVQSPSGQLMFDVNQNNKLLYQEKQLQDVTGKYSLEVKGTACAAIQISLVYNIPTPADVTTLSVEVKPELKLGSNGKWSLPKYSGKESSTNMVILDIKMLSGFVPDPESLNMVSDYSALLVDRVEQKEDHVLVYIRELPKDTGINHSLKLIQEHQVENLKPAVVKIYDYYQPSDQSDTEYIHPCVAGNKL</sequence>
<dbReference type="Proteomes" id="UP000694568">
    <property type="component" value="Unplaced"/>
</dbReference>
<evidence type="ECO:0000256" key="7">
    <source>
        <dbReference type="ARBA" id="ARBA00023157"/>
    </source>
</evidence>
<dbReference type="Gene3D" id="2.60.40.1930">
    <property type="match status" value="2"/>
</dbReference>
<evidence type="ECO:0000259" key="10">
    <source>
        <dbReference type="SMART" id="SM01360"/>
    </source>
</evidence>
<dbReference type="PANTHER" id="PTHR11412:SF150">
    <property type="entry name" value="ALPHA-2-MACROGLOBULIN-RELATED"/>
    <property type="match status" value="1"/>
</dbReference>